<evidence type="ECO:0000313" key="2">
    <source>
        <dbReference type="EMBL" id="MDT0576457.1"/>
    </source>
</evidence>
<name>A0ABU2ZIL6_9SPHN</name>
<evidence type="ECO:0000313" key="3">
    <source>
        <dbReference type="Proteomes" id="UP001259803"/>
    </source>
</evidence>
<sequence>MELRFSGKHIRRARTTLATFGVILLAACTSAAQASPYVMFRDPQCGCCEEWAKHVRTGLDHEVTVREDRPMAEVKAEAGVPGDLVSCHTMEVDGYVIEGHVPAREIARLLEERPEGVTGLAVAGMPLGSPGMEVGGRVQSYQVIAFGRAGKSVFASYP</sequence>
<gene>
    <name evidence="2" type="ORF">RM533_09675</name>
</gene>
<proteinExistence type="predicted"/>
<evidence type="ECO:0000256" key="1">
    <source>
        <dbReference type="SAM" id="SignalP"/>
    </source>
</evidence>
<dbReference type="PROSITE" id="PS51257">
    <property type="entry name" value="PROKAR_LIPOPROTEIN"/>
    <property type="match status" value="1"/>
</dbReference>
<comment type="caution">
    <text evidence="2">The sequence shown here is derived from an EMBL/GenBank/DDBJ whole genome shotgun (WGS) entry which is preliminary data.</text>
</comment>
<accession>A0ABU2ZIL6</accession>
<feature type="signal peptide" evidence="1">
    <location>
        <begin position="1"/>
        <end position="34"/>
    </location>
</feature>
<dbReference type="InterPro" id="IPR007332">
    <property type="entry name" value="DUF411"/>
</dbReference>
<dbReference type="EMBL" id="JAVRHS010000007">
    <property type="protein sequence ID" value="MDT0576457.1"/>
    <property type="molecule type" value="Genomic_DNA"/>
</dbReference>
<dbReference type="Pfam" id="PF04214">
    <property type="entry name" value="DUF411"/>
    <property type="match status" value="1"/>
</dbReference>
<dbReference type="Proteomes" id="UP001259803">
    <property type="component" value="Unassembled WGS sequence"/>
</dbReference>
<keyword evidence="1" id="KW-0732">Signal</keyword>
<keyword evidence="3" id="KW-1185">Reference proteome</keyword>
<dbReference type="RefSeq" id="WP_311341034.1">
    <property type="nucleotide sequence ID" value="NZ_JAVRHS010000007.1"/>
</dbReference>
<protein>
    <submittedName>
        <fullName evidence="2">DUF411 domain-containing protein</fullName>
    </submittedName>
</protein>
<organism evidence="2 3">
    <name type="scientific">Croceicoccus esteveae</name>
    <dbReference type="NCBI Taxonomy" id="3075597"/>
    <lineage>
        <taxon>Bacteria</taxon>
        <taxon>Pseudomonadati</taxon>
        <taxon>Pseudomonadota</taxon>
        <taxon>Alphaproteobacteria</taxon>
        <taxon>Sphingomonadales</taxon>
        <taxon>Erythrobacteraceae</taxon>
        <taxon>Croceicoccus</taxon>
    </lineage>
</organism>
<feature type="chain" id="PRO_5045960942" evidence="1">
    <location>
        <begin position="35"/>
        <end position="158"/>
    </location>
</feature>
<reference evidence="2 3" key="1">
    <citation type="submission" date="2023-09" db="EMBL/GenBank/DDBJ databases">
        <authorList>
            <person name="Rey-Velasco X."/>
        </authorList>
    </citation>
    <scope>NUCLEOTIDE SEQUENCE [LARGE SCALE GENOMIC DNA]</scope>
    <source>
        <strain evidence="2 3">F390</strain>
    </source>
</reference>